<evidence type="ECO:0000256" key="2">
    <source>
        <dbReference type="ARBA" id="ARBA00023015"/>
    </source>
</evidence>
<dbReference type="Proteomes" id="UP000218824">
    <property type="component" value="Chromosome"/>
</dbReference>
<evidence type="ECO:0000256" key="4">
    <source>
        <dbReference type="ARBA" id="ARBA00023163"/>
    </source>
</evidence>
<dbReference type="FunFam" id="1.10.10.10:FF:000001">
    <property type="entry name" value="LysR family transcriptional regulator"/>
    <property type="match status" value="1"/>
</dbReference>
<feature type="domain" description="HTH lysR-type" evidence="5">
    <location>
        <begin position="1"/>
        <end position="59"/>
    </location>
</feature>
<reference evidence="6 7" key="1">
    <citation type="journal article" date="2017" name="DNA Res.">
        <title>Complete genome sequence and expression profile of the commercial lytic enzyme producer Lysobacter enzymogenes M497-1.</title>
        <authorList>
            <person name="Takami H."/>
            <person name="Toyoda A."/>
            <person name="Uchiyama I."/>
            <person name="Itoh T."/>
            <person name="Takaki Y."/>
            <person name="Arai W."/>
            <person name="Nishi S."/>
            <person name="Kawai M."/>
            <person name="Shinya K."/>
            <person name="Ikeda H."/>
        </authorList>
    </citation>
    <scope>NUCLEOTIDE SEQUENCE [LARGE SCALE GENOMIC DNA]</scope>
    <source>
        <strain evidence="6 7">M497-1</strain>
    </source>
</reference>
<comment type="similarity">
    <text evidence="1">Belongs to the LysR transcriptional regulatory family.</text>
</comment>
<dbReference type="Pfam" id="PF03466">
    <property type="entry name" value="LysR_substrate"/>
    <property type="match status" value="1"/>
</dbReference>
<organism evidence="6 7">
    <name type="scientific">Lysobacter enzymogenes</name>
    <dbReference type="NCBI Taxonomy" id="69"/>
    <lineage>
        <taxon>Bacteria</taxon>
        <taxon>Pseudomonadati</taxon>
        <taxon>Pseudomonadota</taxon>
        <taxon>Gammaproteobacteria</taxon>
        <taxon>Lysobacterales</taxon>
        <taxon>Lysobacteraceae</taxon>
        <taxon>Lysobacter</taxon>
    </lineage>
</organism>
<dbReference type="CDD" id="cd08422">
    <property type="entry name" value="PBP2_CrgA_like"/>
    <property type="match status" value="1"/>
</dbReference>
<dbReference type="PANTHER" id="PTHR30537">
    <property type="entry name" value="HTH-TYPE TRANSCRIPTIONAL REGULATOR"/>
    <property type="match status" value="1"/>
</dbReference>
<dbReference type="GO" id="GO:0043565">
    <property type="term" value="F:sequence-specific DNA binding"/>
    <property type="evidence" value="ECO:0007669"/>
    <property type="project" value="TreeGrafter"/>
</dbReference>
<dbReference type="Gene3D" id="1.10.10.10">
    <property type="entry name" value="Winged helix-like DNA-binding domain superfamily/Winged helix DNA-binding domain"/>
    <property type="match status" value="1"/>
</dbReference>
<sequence length="302" mass="33817">MKAFADLVLFVRAADAGSLSAAARALDISPAAASATLKRLEAELHAQLFVRSTRSLRLTSEGERFLQHAREALRAIDEGEQALRGEQAVLRGSLQLSMPSDLGRSLVLPWLDGFLAAHPQVQLRANLSDHFADVYRQPVDVALRYGPPPDSSLIALPLRADNRRVLCASPDYLRRHGEPADPQELAERNCLRMLIRGETQDRWRLTRGDDVRDLRVRGDRVSDDGHAVKRWAMAGHGIAFKSWLDVSQEVLAGQLRVLCRDWRGEPAPLNLVCPDRRLLSPLVQRLREFLREQFEAIAPPPE</sequence>
<gene>
    <name evidence="6" type="ORF">LEN_0439</name>
</gene>
<dbReference type="InterPro" id="IPR036390">
    <property type="entry name" value="WH_DNA-bd_sf"/>
</dbReference>
<evidence type="ECO:0000313" key="7">
    <source>
        <dbReference type="Proteomes" id="UP000218824"/>
    </source>
</evidence>
<proteinExistence type="inferred from homology"/>
<dbReference type="GeneID" id="83062352"/>
<dbReference type="InterPro" id="IPR058163">
    <property type="entry name" value="LysR-type_TF_proteobact-type"/>
</dbReference>
<dbReference type="AlphaFoldDB" id="A0AAU9AL13"/>
<dbReference type="KEGG" id="lem:LEN_0439"/>
<dbReference type="GO" id="GO:0006351">
    <property type="term" value="P:DNA-templated transcription"/>
    <property type="evidence" value="ECO:0007669"/>
    <property type="project" value="TreeGrafter"/>
</dbReference>
<name>A0AAU9AL13_LYSEN</name>
<dbReference type="Pfam" id="PF00126">
    <property type="entry name" value="HTH_1"/>
    <property type="match status" value="1"/>
</dbReference>
<dbReference type="InterPro" id="IPR000847">
    <property type="entry name" value="LysR_HTH_N"/>
</dbReference>
<keyword evidence="3" id="KW-0238">DNA-binding</keyword>
<dbReference type="InterPro" id="IPR005119">
    <property type="entry name" value="LysR_subst-bd"/>
</dbReference>
<dbReference type="PROSITE" id="PS50931">
    <property type="entry name" value="HTH_LYSR"/>
    <property type="match status" value="1"/>
</dbReference>
<dbReference type="RefSeq" id="WP_096376468.1">
    <property type="nucleotide sequence ID" value="NZ_AP014940.1"/>
</dbReference>
<keyword evidence="2" id="KW-0805">Transcription regulation</keyword>
<dbReference type="SUPFAM" id="SSF53850">
    <property type="entry name" value="Periplasmic binding protein-like II"/>
    <property type="match status" value="1"/>
</dbReference>
<dbReference type="EMBL" id="AP014940">
    <property type="protein sequence ID" value="BAV95926.1"/>
    <property type="molecule type" value="Genomic_DNA"/>
</dbReference>
<dbReference type="SUPFAM" id="SSF46785">
    <property type="entry name" value="Winged helix' DNA-binding domain"/>
    <property type="match status" value="1"/>
</dbReference>
<dbReference type="InterPro" id="IPR036388">
    <property type="entry name" value="WH-like_DNA-bd_sf"/>
</dbReference>
<dbReference type="FunFam" id="3.40.190.290:FF:000001">
    <property type="entry name" value="Transcriptional regulator, LysR family"/>
    <property type="match status" value="1"/>
</dbReference>
<protein>
    <submittedName>
        <fullName evidence="6">LysR family transcriptional regulator</fullName>
    </submittedName>
</protein>
<keyword evidence="4" id="KW-0804">Transcription</keyword>
<dbReference type="GO" id="GO:0003700">
    <property type="term" value="F:DNA-binding transcription factor activity"/>
    <property type="evidence" value="ECO:0007669"/>
    <property type="project" value="InterPro"/>
</dbReference>
<evidence type="ECO:0000259" key="5">
    <source>
        <dbReference type="PROSITE" id="PS50931"/>
    </source>
</evidence>
<evidence type="ECO:0000313" key="6">
    <source>
        <dbReference type="EMBL" id="BAV95926.1"/>
    </source>
</evidence>
<dbReference type="PANTHER" id="PTHR30537:SF21">
    <property type="entry name" value="HTH-TYPE TRANSCRIPTIONAL REGULATOR SINR-RELATED"/>
    <property type="match status" value="1"/>
</dbReference>
<accession>A0AAU9AL13</accession>
<evidence type="ECO:0000256" key="3">
    <source>
        <dbReference type="ARBA" id="ARBA00023125"/>
    </source>
</evidence>
<evidence type="ECO:0000256" key="1">
    <source>
        <dbReference type="ARBA" id="ARBA00009437"/>
    </source>
</evidence>
<dbReference type="Gene3D" id="3.40.190.290">
    <property type="match status" value="1"/>
</dbReference>